<dbReference type="RefSeq" id="WP_382410313.1">
    <property type="nucleotide sequence ID" value="NZ_JBHSGU010000019.1"/>
</dbReference>
<dbReference type="Pfam" id="PF02565">
    <property type="entry name" value="RecO_C"/>
    <property type="match status" value="1"/>
</dbReference>
<dbReference type="InterPro" id="IPR012340">
    <property type="entry name" value="NA-bd_OB-fold"/>
</dbReference>
<evidence type="ECO:0000259" key="9">
    <source>
        <dbReference type="Pfam" id="PF11967"/>
    </source>
</evidence>
<keyword evidence="11" id="KW-1185">Reference proteome</keyword>
<evidence type="ECO:0000313" key="10">
    <source>
        <dbReference type="EMBL" id="MFC4701642.1"/>
    </source>
</evidence>
<evidence type="ECO:0000256" key="1">
    <source>
        <dbReference type="ARBA" id="ARBA00003065"/>
    </source>
</evidence>
<proteinExistence type="inferred from homology"/>
<dbReference type="PANTHER" id="PTHR33991">
    <property type="entry name" value="DNA REPAIR PROTEIN RECO"/>
    <property type="match status" value="1"/>
</dbReference>
<comment type="similarity">
    <text evidence="2 8">Belongs to the RecO family.</text>
</comment>
<evidence type="ECO:0000256" key="3">
    <source>
        <dbReference type="ARBA" id="ARBA00021310"/>
    </source>
</evidence>
<organism evidence="10 11">
    <name type="scientific">Glaciecola siphonariae</name>
    <dbReference type="NCBI Taxonomy" id="521012"/>
    <lineage>
        <taxon>Bacteria</taxon>
        <taxon>Pseudomonadati</taxon>
        <taxon>Pseudomonadota</taxon>
        <taxon>Gammaproteobacteria</taxon>
        <taxon>Alteromonadales</taxon>
        <taxon>Alteromonadaceae</taxon>
        <taxon>Glaciecola</taxon>
    </lineage>
</organism>
<dbReference type="HAMAP" id="MF_00201">
    <property type="entry name" value="RecO"/>
    <property type="match status" value="1"/>
</dbReference>
<name>A0ABV9LYN6_9ALTE</name>
<dbReference type="InterPro" id="IPR042242">
    <property type="entry name" value="RecO_C"/>
</dbReference>
<dbReference type="InterPro" id="IPR022572">
    <property type="entry name" value="DNA_rep/recomb_RecO_N"/>
</dbReference>
<evidence type="ECO:0000256" key="7">
    <source>
        <dbReference type="ARBA" id="ARBA00033409"/>
    </source>
</evidence>
<accession>A0ABV9LYN6</accession>
<evidence type="ECO:0000256" key="5">
    <source>
        <dbReference type="ARBA" id="ARBA00023172"/>
    </source>
</evidence>
<evidence type="ECO:0000256" key="8">
    <source>
        <dbReference type="HAMAP-Rule" id="MF_00201"/>
    </source>
</evidence>
<reference evidence="11" key="1">
    <citation type="journal article" date="2019" name="Int. J. Syst. Evol. Microbiol.">
        <title>The Global Catalogue of Microorganisms (GCM) 10K type strain sequencing project: providing services to taxonomists for standard genome sequencing and annotation.</title>
        <authorList>
            <consortium name="The Broad Institute Genomics Platform"/>
            <consortium name="The Broad Institute Genome Sequencing Center for Infectious Disease"/>
            <person name="Wu L."/>
            <person name="Ma J."/>
        </authorList>
    </citation>
    <scope>NUCLEOTIDE SEQUENCE [LARGE SCALE GENOMIC DNA]</scope>
    <source>
        <strain evidence="11">KACC 12507</strain>
    </source>
</reference>
<dbReference type="Gene3D" id="1.20.1440.120">
    <property type="entry name" value="Recombination protein O, C-terminal domain"/>
    <property type="match status" value="1"/>
</dbReference>
<dbReference type="Proteomes" id="UP001595897">
    <property type="component" value="Unassembled WGS sequence"/>
</dbReference>
<keyword evidence="6 8" id="KW-0234">DNA repair</keyword>
<dbReference type="EMBL" id="JBHSGU010000019">
    <property type="protein sequence ID" value="MFC4701642.1"/>
    <property type="molecule type" value="Genomic_DNA"/>
</dbReference>
<comment type="function">
    <text evidence="1 8">Involved in DNA repair and RecF pathway recombination.</text>
</comment>
<evidence type="ECO:0000256" key="4">
    <source>
        <dbReference type="ARBA" id="ARBA00022763"/>
    </source>
</evidence>
<dbReference type="SUPFAM" id="SSF50249">
    <property type="entry name" value="Nucleic acid-binding proteins"/>
    <property type="match status" value="1"/>
</dbReference>
<gene>
    <name evidence="8 10" type="primary">recO</name>
    <name evidence="10" type="ORF">ACFO4O_15915</name>
</gene>
<dbReference type="SUPFAM" id="SSF57863">
    <property type="entry name" value="ArfGap/RecO-like zinc finger"/>
    <property type="match status" value="1"/>
</dbReference>
<evidence type="ECO:0000256" key="2">
    <source>
        <dbReference type="ARBA" id="ARBA00007452"/>
    </source>
</evidence>
<evidence type="ECO:0000256" key="6">
    <source>
        <dbReference type="ARBA" id="ARBA00023204"/>
    </source>
</evidence>
<dbReference type="PANTHER" id="PTHR33991:SF1">
    <property type="entry name" value="DNA REPAIR PROTEIN RECO"/>
    <property type="match status" value="1"/>
</dbReference>
<protein>
    <recommendedName>
        <fullName evidence="3 8">DNA repair protein RecO</fullName>
    </recommendedName>
    <alternativeName>
        <fullName evidence="7 8">Recombination protein O</fullName>
    </alternativeName>
</protein>
<dbReference type="Pfam" id="PF11967">
    <property type="entry name" value="RecO_N"/>
    <property type="match status" value="1"/>
</dbReference>
<sequence>MSRLQASGYVIHRRPYRETSMLVDFFTRQYGRISAVVKGARGAGKSDRKSLIQPLQLLSFELSGRSQLKNLGLAEALHSPLKLDGNCLYSAFYLNELLIRAVPETEPMSLLFEQYQQSLLHLQSASTQADISNTNNGPDVEPILRDFELMLLQELGYLPDFEYSADTGEAIHPEGHYTFIAEQGFVACPAQQPFALLGQDLIAIAHKRYESGARKAAKYICRQALLPIIGDKPLKSRELFIKR</sequence>
<dbReference type="InterPro" id="IPR003717">
    <property type="entry name" value="RecO"/>
</dbReference>
<dbReference type="NCBIfam" id="TIGR00613">
    <property type="entry name" value="reco"/>
    <property type="match status" value="1"/>
</dbReference>
<keyword evidence="4 8" id="KW-0227">DNA damage</keyword>
<dbReference type="Gene3D" id="2.40.50.140">
    <property type="entry name" value="Nucleic acid-binding proteins"/>
    <property type="match status" value="1"/>
</dbReference>
<comment type="caution">
    <text evidence="10">The sequence shown here is derived from an EMBL/GenBank/DDBJ whole genome shotgun (WGS) entry which is preliminary data.</text>
</comment>
<evidence type="ECO:0000313" key="11">
    <source>
        <dbReference type="Proteomes" id="UP001595897"/>
    </source>
</evidence>
<feature type="domain" description="DNA replication/recombination mediator RecO N-terminal" evidence="9">
    <location>
        <begin position="1"/>
        <end position="79"/>
    </location>
</feature>
<dbReference type="InterPro" id="IPR037278">
    <property type="entry name" value="ARFGAP/RecO"/>
</dbReference>
<keyword evidence="5 8" id="KW-0233">DNA recombination</keyword>